<name>A0ABD6LM57_9FIRM</name>
<reference evidence="1 2" key="1">
    <citation type="journal article" date="2020" name="Cell Host Microbe">
        <title>Functional and Genomic Variation between Human-Derived Isolates of Lachnospiraceae Reveals Inter- and Intra-Species Diversity.</title>
        <authorList>
            <person name="Sorbara M.T."/>
            <person name="Littmann E.R."/>
            <person name="Fontana E."/>
            <person name="Moody T.U."/>
            <person name="Kohout C.E."/>
            <person name="Gjonbalaj M."/>
            <person name="Eaton V."/>
            <person name="Seok R."/>
            <person name="Leiner I.M."/>
            <person name="Pamer E.G."/>
        </authorList>
    </citation>
    <scope>NUCLEOTIDE SEQUENCE [LARGE SCALE GENOMIC DNA]</scope>
    <source>
        <strain evidence="1 2">MSK.2.26</strain>
    </source>
</reference>
<sequence length="50" mass="5306">MGFGWNLIKWAGCLAGGQGRLGAGYRRERVRRAAALGTPRRSQGCGAFAP</sequence>
<evidence type="ECO:0000313" key="2">
    <source>
        <dbReference type="Proteomes" id="UP000719916"/>
    </source>
</evidence>
<dbReference type="Proteomes" id="UP000719916">
    <property type="component" value="Unassembled WGS sequence"/>
</dbReference>
<proteinExistence type="predicted"/>
<gene>
    <name evidence="1" type="ORF">G5B26_16050</name>
</gene>
<evidence type="ECO:0000313" key="1">
    <source>
        <dbReference type="EMBL" id="NSJ45070.1"/>
    </source>
</evidence>
<dbReference type="RefSeq" id="WP_155418892.1">
    <property type="nucleotide sequence ID" value="NZ_AP031445.1"/>
</dbReference>
<dbReference type="EMBL" id="JAAISW010000028">
    <property type="protein sequence ID" value="NSJ45070.1"/>
    <property type="molecule type" value="Genomic_DNA"/>
</dbReference>
<accession>A0ABD6LM57</accession>
<protein>
    <submittedName>
        <fullName evidence="1">Uncharacterized protein</fullName>
    </submittedName>
</protein>
<dbReference type="AlphaFoldDB" id="A0ABD6LM57"/>
<comment type="caution">
    <text evidence="1">The sequence shown here is derived from an EMBL/GenBank/DDBJ whole genome shotgun (WGS) entry which is preliminary data.</text>
</comment>
<organism evidence="1 2">
    <name type="scientific">Enterocloster clostridioformis</name>
    <dbReference type="NCBI Taxonomy" id="1531"/>
    <lineage>
        <taxon>Bacteria</taxon>
        <taxon>Bacillati</taxon>
        <taxon>Bacillota</taxon>
        <taxon>Clostridia</taxon>
        <taxon>Lachnospirales</taxon>
        <taxon>Lachnospiraceae</taxon>
        <taxon>Enterocloster</taxon>
    </lineage>
</organism>